<dbReference type="InterPro" id="IPR052036">
    <property type="entry name" value="Hydrolase/PRTase-associated"/>
</dbReference>
<dbReference type="AlphaFoldDB" id="A0A229SWK1"/>
<dbReference type="Pfam" id="PF05139">
    <property type="entry name" value="Erythro_esteras"/>
    <property type="match status" value="1"/>
</dbReference>
<proteinExistence type="predicted"/>
<gene>
    <name evidence="1" type="ORF">CF165_32375</name>
</gene>
<dbReference type="GO" id="GO:0046677">
    <property type="term" value="P:response to antibiotic"/>
    <property type="evidence" value="ECO:0007669"/>
    <property type="project" value="InterPro"/>
</dbReference>
<dbReference type="RefSeq" id="WP_093951369.1">
    <property type="nucleotide sequence ID" value="NZ_NMUL01000038.1"/>
</dbReference>
<name>A0A229SWK1_9PSEU</name>
<dbReference type="OrthoDB" id="9810066at2"/>
<dbReference type="Gene3D" id="3.40.1660.10">
    <property type="entry name" value="EreA-like (biosynthetic domain)"/>
    <property type="match status" value="1"/>
</dbReference>
<dbReference type="PANTHER" id="PTHR31299:SF0">
    <property type="entry name" value="ESTERASE, PUTATIVE (AFU_ORTHOLOGUE AFUA_1G05850)-RELATED"/>
    <property type="match status" value="1"/>
</dbReference>
<dbReference type="SUPFAM" id="SSF159501">
    <property type="entry name" value="EreA/ChaN-like"/>
    <property type="match status" value="1"/>
</dbReference>
<dbReference type="PANTHER" id="PTHR31299">
    <property type="entry name" value="ESTERASE, PUTATIVE (AFU_ORTHOLOGUE AFUA_1G05850)-RELATED"/>
    <property type="match status" value="1"/>
</dbReference>
<accession>A0A229SWK1</accession>
<reference evidence="2" key="1">
    <citation type="submission" date="2017-07" db="EMBL/GenBank/DDBJ databases">
        <title>Comparative genome mining reveals phylogenetic distribution patterns of secondary metabolites in Amycolatopsis.</title>
        <authorList>
            <person name="Adamek M."/>
            <person name="Alanjary M."/>
            <person name="Sales-Ortells H."/>
            <person name="Goodfellow M."/>
            <person name="Bull A.T."/>
            <person name="Kalinowski J."/>
            <person name="Ziemert N."/>
        </authorList>
    </citation>
    <scope>NUCLEOTIDE SEQUENCE [LARGE SCALE GENOMIC DNA]</scope>
    <source>
        <strain evidence="2">H5</strain>
    </source>
</reference>
<protein>
    <submittedName>
        <fullName evidence="1">Erythromycin esterase</fullName>
    </submittedName>
</protein>
<dbReference type="CDD" id="cd14728">
    <property type="entry name" value="Ere-like"/>
    <property type="match status" value="1"/>
</dbReference>
<dbReference type="Gene3D" id="1.20.1440.30">
    <property type="entry name" value="Biosynthetic Protein domain"/>
    <property type="match status" value="1"/>
</dbReference>
<keyword evidence="2" id="KW-1185">Reference proteome</keyword>
<evidence type="ECO:0000313" key="2">
    <source>
        <dbReference type="Proteomes" id="UP000215199"/>
    </source>
</evidence>
<dbReference type="EMBL" id="NMUL01000038">
    <property type="protein sequence ID" value="OXM63061.1"/>
    <property type="molecule type" value="Genomic_DNA"/>
</dbReference>
<comment type="caution">
    <text evidence="1">The sequence shown here is derived from an EMBL/GenBank/DDBJ whole genome shotgun (WGS) entry which is preliminary data.</text>
</comment>
<dbReference type="InterPro" id="IPR007815">
    <property type="entry name" value="Emycin_Estase"/>
</dbReference>
<dbReference type="Gene3D" id="3.30.1870.10">
    <property type="entry name" value="EreA-like, domain 2"/>
    <property type="match status" value="1"/>
</dbReference>
<sequence length="444" mass="48980">MDADITGWLRENLVRLRTLEPDGAGYDELEPLRDIVGDARVVAIGESTHRVHEFYQLRHLVTRFLAEEMGFTGFAMESGFPEGWAVHDWVLGGDGDLDRLLHTGITYHMGKCAEMRDQLVWMREYNRTHDREIRFYGMDLPDSSASALPGVTAALAFLDEADPAYAAAARRDLLPLFGYLPADRTGLAWAAPAIHAYLALGTAHRHELTARIGELTERLRALRVPYSTVDATRADVALQCAITARHADAFLAAMAAAPGRTYRGANVRDAAMADNVEWILGREERVVVGAANGHLQRWPYRVPPIINEEQVMLGQHLARSLGDRMVVIATTYDGGRVFGHRPLADGPPGHTEVFYEDVAPFTEPGSLDVLLASTAEPLALLDLRAVREDDAVARGFAGIDGTRQGPYKQLVNPLVAFDAVVHIDKITPWHTFIDSPGRGEHAER</sequence>
<organism evidence="1 2">
    <name type="scientific">Amycolatopsis vastitatis</name>
    <dbReference type="NCBI Taxonomy" id="1905142"/>
    <lineage>
        <taxon>Bacteria</taxon>
        <taxon>Bacillati</taxon>
        <taxon>Actinomycetota</taxon>
        <taxon>Actinomycetes</taxon>
        <taxon>Pseudonocardiales</taxon>
        <taxon>Pseudonocardiaceae</taxon>
        <taxon>Amycolatopsis</taxon>
    </lineage>
</organism>
<dbReference type="Proteomes" id="UP000215199">
    <property type="component" value="Unassembled WGS sequence"/>
</dbReference>
<evidence type="ECO:0000313" key="1">
    <source>
        <dbReference type="EMBL" id="OXM63061.1"/>
    </source>
</evidence>